<dbReference type="PANTHER" id="PTHR43404:SF1">
    <property type="entry name" value="MNN4P"/>
    <property type="match status" value="1"/>
</dbReference>
<dbReference type="InterPro" id="IPR052942">
    <property type="entry name" value="LPS_cholinephosphotransferase"/>
</dbReference>
<proteinExistence type="predicted"/>
<evidence type="ECO:0000313" key="3">
    <source>
        <dbReference type="Proteomes" id="UP001062165"/>
    </source>
</evidence>
<protein>
    <submittedName>
        <fullName evidence="2">LicD family protein</fullName>
    </submittedName>
</protein>
<organism evidence="2 3">
    <name type="scientific">Reichenbachiella carrageenanivorans</name>
    <dbReference type="NCBI Taxonomy" id="2979869"/>
    <lineage>
        <taxon>Bacteria</taxon>
        <taxon>Pseudomonadati</taxon>
        <taxon>Bacteroidota</taxon>
        <taxon>Cytophagia</taxon>
        <taxon>Cytophagales</taxon>
        <taxon>Reichenbachiellaceae</taxon>
        <taxon>Reichenbachiella</taxon>
    </lineage>
</organism>
<sequence>MNLSSIIQKLQRFIHVFFTTLPGNYTNKKLEILEELFRVTNNYMKSTGAMYWIDFGTLLGYHRENTILPHDIDVDFGCHEEEYEKVWSKRKELPNGFKLYDTSFRHRGPKLYFNYKGFDADVYFYEDKGNTLTSYENSHYPSERTPFAKTLALPVKATKFLEQDTFIPAQPKAYLEHIYNYLGSNGRRDNTTGYWYEKED</sequence>
<reference evidence="2" key="1">
    <citation type="submission" date="2022-10" db="EMBL/GenBank/DDBJ databases">
        <title>Comparative genomics and taxonomic characterization of three novel marine species of genus Reichenbachiella exhibiting antioxidant and polysaccharide degradation activities.</title>
        <authorList>
            <person name="Muhammad N."/>
            <person name="Lee Y.-J."/>
            <person name="Ko J."/>
            <person name="Kim S.-G."/>
        </authorList>
    </citation>
    <scope>NUCLEOTIDE SEQUENCE</scope>
    <source>
        <strain evidence="2">Wsw4-B4</strain>
    </source>
</reference>
<name>A0ABY6CXS2_9BACT</name>
<evidence type="ECO:0000313" key="2">
    <source>
        <dbReference type="EMBL" id="UXX78707.1"/>
    </source>
</evidence>
<dbReference type="EMBL" id="CP106735">
    <property type="protein sequence ID" value="UXX78707.1"/>
    <property type="molecule type" value="Genomic_DNA"/>
</dbReference>
<dbReference type="Pfam" id="PF04991">
    <property type="entry name" value="LicD"/>
    <property type="match status" value="1"/>
</dbReference>
<dbReference type="InterPro" id="IPR007074">
    <property type="entry name" value="LicD/FKTN/FKRP_NTP_transf"/>
</dbReference>
<evidence type="ECO:0000259" key="1">
    <source>
        <dbReference type="Pfam" id="PF04991"/>
    </source>
</evidence>
<accession>A0ABY6CXS2</accession>
<feature type="domain" description="LicD/FKTN/FKRP nucleotidyltransferase" evidence="1">
    <location>
        <begin position="47"/>
        <end position="92"/>
    </location>
</feature>
<dbReference type="PANTHER" id="PTHR43404">
    <property type="entry name" value="LIPOPOLYSACCHARIDE CHOLINEPHOSPHOTRANSFERASE LICD"/>
    <property type="match status" value="1"/>
</dbReference>
<dbReference type="Proteomes" id="UP001062165">
    <property type="component" value="Chromosome"/>
</dbReference>
<keyword evidence="3" id="KW-1185">Reference proteome</keyword>
<dbReference type="RefSeq" id="WP_263050452.1">
    <property type="nucleotide sequence ID" value="NZ_CP106735.1"/>
</dbReference>
<gene>
    <name evidence="2" type="ORF">N7E81_15210</name>
</gene>